<accession>A0A6J8B499</accession>
<organism evidence="4 5">
    <name type="scientific">Mytilus coruscus</name>
    <name type="common">Sea mussel</name>
    <dbReference type="NCBI Taxonomy" id="42192"/>
    <lineage>
        <taxon>Eukaryota</taxon>
        <taxon>Metazoa</taxon>
        <taxon>Spiralia</taxon>
        <taxon>Lophotrochozoa</taxon>
        <taxon>Mollusca</taxon>
        <taxon>Bivalvia</taxon>
        <taxon>Autobranchia</taxon>
        <taxon>Pteriomorphia</taxon>
        <taxon>Mytilida</taxon>
        <taxon>Mytiloidea</taxon>
        <taxon>Mytilidae</taxon>
        <taxon>Mytilinae</taxon>
        <taxon>Mytilus</taxon>
    </lineage>
</organism>
<evidence type="ECO:0000259" key="3">
    <source>
        <dbReference type="Pfam" id="PF20266"/>
    </source>
</evidence>
<keyword evidence="2" id="KW-0472">Membrane</keyword>
<dbReference type="PANTHER" id="PTHR10656">
    <property type="entry name" value="CELL FATE DETERMINING PROTEIN MAB21-RELATED"/>
    <property type="match status" value="1"/>
</dbReference>
<keyword evidence="5" id="KW-1185">Reference proteome</keyword>
<keyword evidence="2" id="KW-0812">Transmembrane</keyword>
<reference evidence="4 5" key="1">
    <citation type="submission" date="2020-06" db="EMBL/GenBank/DDBJ databases">
        <authorList>
            <person name="Li R."/>
            <person name="Bekaert M."/>
        </authorList>
    </citation>
    <scope>NUCLEOTIDE SEQUENCE [LARGE SCALE GENOMIC DNA]</scope>
    <source>
        <strain evidence="5">wild</strain>
    </source>
</reference>
<feature type="transmembrane region" description="Helical" evidence="2">
    <location>
        <begin position="103"/>
        <end position="126"/>
    </location>
</feature>
<evidence type="ECO:0000256" key="1">
    <source>
        <dbReference type="SAM" id="MobiDB-lite"/>
    </source>
</evidence>
<dbReference type="Gene3D" id="3.30.460.90">
    <property type="match status" value="1"/>
</dbReference>
<sequence length="758" mass="87160">MTLTPAFNLTEYYKFLFKVHFWKCTDEIPHSNISNIINGTIFYNTTTWRDTGFWLISTIKDSAKRFSLFTPPPTPSIAKFKPEIIDPCGESVEWEYEWKVRPLVLVVYLLLLIFSFLICLVVSRIVKRCLKHGEKFERHAGTSATDKKNELVDDDEHTDDELAAFKPTHTLDHSNITEDSKSHIEELERVKSQISMKNNRILLQCQVFTKVPSHVNPKPRQVPVLTFLKHTTDYLFSMMDKLLLDNRRSPGRSSPTRSVSDLGFGQTYNTLNSTPRRPLRRSMNRSRGSSPHLPEQDDQSTDPLEKRAWEELVQNIAMNNHVAVDFDVDLNMSISGESTTRKLLQFFLNQGSIKMEQLQVANLIVNYSLYLVSKEIEANSSVDGVQFENFKLTGSMCKGLKVAHASQFDFHMNFHGKDFYVYEILDQLKSEEIPPGKIILRAKPNNICTEPKCLKTVQIKQKNHVCLCAKSVSFIAEEMIDRALQNLYTGTRSLIDRLPFRIQRSPLANIVLSIDTRSVIGLGLSEIRVQLIPAIFLPIYGWFQPVPLFATAYSSTQQEYKSKGARGQDPVPVPLGRSDVIWSLDLSSFEELYLNEINRKMKAAGIHSCHKTCIKVLKVLFTALSRKSLLDRGELNTNMIETVVYYLLLESTPDQWAFSVISDRISDAYLYLKSALESGRLPNFFINNPHLLKQMPFLRSFPFLLRGKQNNLLSDIRLETVDKKLNFMQDRIRDNGLEDCFKDTYSPDTWEFEFFVYS</sequence>
<keyword evidence="2" id="KW-1133">Transmembrane helix</keyword>
<protein>
    <recommendedName>
        <fullName evidence="3">Mab-21-like HhH/H2TH-like domain-containing protein</fullName>
    </recommendedName>
</protein>
<feature type="region of interest" description="Disordered" evidence="1">
    <location>
        <begin position="247"/>
        <end position="303"/>
    </location>
</feature>
<dbReference type="AlphaFoldDB" id="A0A6J8B499"/>
<dbReference type="SMART" id="SM01265">
    <property type="entry name" value="Mab-21"/>
    <property type="match status" value="1"/>
</dbReference>
<dbReference type="OrthoDB" id="6159453at2759"/>
<evidence type="ECO:0000256" key="2">
    <source>
        <dbReference type="SAM" id="Phobius"/>
    </source>
</evidence>
<dbReference type="EMBL" id="CACVKT020002422">
    <property type="protein sequence ID" value="CAC5377904.1"/>
    <property type="molecule type" value="Genomic_DNA"/>
</dbReference>
<dbReference type="PANTHER" id="PTHR10656:SF9">
    <property type="entry name" value="INOSITOL 1,4,5-TRISPHOSPHATE RECEPTOR-INTERACTING PROTEIN-LIKE 2"/>
    <property type="match status" value="1"/>
</dbReference>
<dbReference type="Proteomes" id="UP000507470">
    <property type="component" value="Unassembled WGS sequence"/>
</dbReference>
<evidence type="ECO:0000313" key="4">
    <source>
        <dbReference type="EMBL" id="CAC5377904.1"/>
    </source>
</evidence>
<evidence type="ECO:0000313" key="5">
    <source>
        <dbReference type="Proteomes" id="UP000507470"/>
    </source>
</evidence>
<feature type="domain" description="Mab-21-like HhH/H2TH-like" evidence="3">
    <location>
        <begin position="609"/>
        <end position="695"/>
    </location>
</feature>
<gene>
    <name evidence="4" type="ORF">MCOR_14163</name>
</gene>
<dbReference type="Gene3D" id="1.10.1410.40">
    <property type="match status" value="1"/>
</dbReference>
<dbReference type="Pfam" id="PF20266">
    <property type="entry name" value="Mab-21_C"/>
    <property type="match status" value="1"/>
</dbReference>
<feature type="compositionally biased region" description="Low complexity" evidence="1">
    <location>
        <begin position="251"/>
        <end position="260"/>
    </location>
</feature>
<dbReference type="InterPro" id="IPR024810">
    <property type="entry name" value="MAB21L/cGLR"/>
</dbReference>
<name>A0A6J8B499_MYTCO</name>
<dbReference type="InterPro" id="IPR046906">
    <property type="entry name" value="Mab-21_HhH/H2TH-like"/>
</dbReference>
<proteinExistence type="predicted"/>